<comment type="caution">
    <text evidence="2">The sequence shown here is derived from an EMBL/GenBank/DDBJ whole genome shotgun (WGS) entry which is preliminary data.</text>
</comment>
<dbReference type="Proteomes" id="UP000597762">
    <property type="component" value="Unassembled WGS sequence"/>
</dbReference>
<keyword evidence="1" id="KW-0812">Transmembrane</keyword>
<proteinExistence type="predicted"/>
<protein>
    <submittedName>
        <fullName evidence="2">Uncharacterized protein</fullName>
    </submittedName>
</protein>
<evidence type="ECO:0000256" key="1">
    <source>
        <dbReference type="SAM" id="Phobius"/>
    </source>
</evidence>
<name>A0A812DPI2_ACAPH</name>
<keyword evidence="1" id="KW-1133">Transmembrane helix</keyword>
<gene>
    <name evidence="2" type="ORF">SPHA_59841</name>
</gene>
<dbReference type="EMBL" id="CAHIKZ030004146">
    <property type="protein sequence ID" value="CAE1307789.1"/>
    <property type="molecule type" value="Genomic_DNA"/>
</dbReference>
<keyword evidence="3" id="KW-1185">Reference proteome</keyword>
<evidence type="ECO:0000313" key="2">
    <source>
        <dbReference type="EMBL" id="CAE1307789.1"/>
    </source>
</evidence>
<accession>A0A812DPI2</accession>
<organism evidence="2 3">
    <name type="scientific">Acanthosepion pharaonis</name>
    <name type="common">Pharaoh cuttlefish</name>
    <name type="synonym">Sepia pharaonis</name>
    <dbReference type="NCBI Taxonomy" id="158019"/>
    <lineage>
        <taxon>Eukaryota</taxon>
        <taxon>Metazoa</taxon>
        <taxon>Spiralia</taxon>
        <taxon>Lophotrochozoa</taxon>
        <taxon>Mollusca</taxon>
        <taxon>Cephalopoda</taxon>
        <taxon>Coleoidea</taxon>
        <taxon>Decapodiformes</taxon>
        <taxon>Sepiida</taxon>
        <taxon>Sepiina</taxon>
        <taxon>Sepiidae</taxon>
        <taxon>Acanthosepion</taxon>
    </lineage>
</organism>
<feature type="transmembrane region" description="Helical" evidence="1">
    <location>
        <begin position="12"/>
        <end position="33"/>
    </location>
</feature>
<sequence length="196" mass="22491">MRNVLSLNSRCPLLPFLFISASLFYCLNCFFFVSFTLNSFHNLAPTAHTINIYPGLFFANLSHPYTHPSRRSVHLDRTLDFFFFFTPDLHPNLPYSFFFHLLIPSSFLRDFSFLFFLSLGGDFHAQIISPTIDGVRLIKEGKCETASLLIESTFYPPLVTLSFLPYSPSSKFDHPHPQNLFTLPTLITFGSLLFTI</sequence>
<reference evidence="2" key="1">
    <citation type="submission" date="2021-01" db="EMBL/GenBank/DDBJ databases">
        <authorList>
            <person name="Li R."/>
            <person name="Bekaert M."/>
        </authorList>
    </citation>
    <scope>NUCLEOTIDE SEQUENCE</scope>
    <source>
        <strain evidence="2">Farmed</strain>
    </source>
</reference>
<keyword evidence="1" id="KW-0472">Membrane</keyword>
<evidence type="ECO:0000313" key="3">
    <source>
        <dbReference type="Proteomes" id="UP000597762"/>
    </source>
</evidence>
<dbReference type="AlphaFoldDB" id="A0A812DPI2"/>